<accession>A0A9X2A6Q0</accession>
<gene>
    <name evidence="1" type="ORF">MF646_05600</name>
</gene>
<dbReference type="EMBL" id="JAKRYL010000004">
    <property type="protein sequence ID" value="MCL7746596.1"/>
    <property type="molecule type" value="Genomic_DNA"/>
</dbReference>
<dbReference type="AlphaFoldDB" id="A0A9X2A6Q0"/>
<comment type="caution">
    <text evidence="1">The sequence shown here is derived from an EMBL/GenBank/DDBJ whole genome shotgun (WGS) entry which is preliminary data.</text>
</comment>
<name>A0A9X2A6Q0_9BACI</name>
<dbReference type="Proteomes" id="UP001139150">
    <property type="component" value="Unassembled WGS sequence"/>
</dbReference>
<dbReference type="RefSeq" id="WP_250095508.1">
    <property type="nucleotide sequence ID" value="NZ_JAKRYL010000004.1"/>
</dbReference>
<evidence type="ECO:0000313" key="1">
    <source>
        <dbReference type="EMBL" id="MCL7746596.1"/>
    </source>
</evidence>
<evidence type="ECO:0000313" key="2">
    <source>
        <dbReference type="Proteomes" id="UP001139150"/>
    </source>
</evidence>
<reference evidence="1" key="1">
    <citation type="submission" date="2022-02" db="EMBL/GenBank/DDBJ databases">
        <title>Halalkalibacter sp. nov. isolated from Lonar Lake, India.</title>
        <authorList>
            <person name="Joshi A."/>
            <person name="Thite S."/>
            <person name="Lodha T."/>
        </authorList>
    </citation>
    <scope>NUCLEOTIDE SEQUENCE</scope>
    <source>
        <strain evidence="1">MEB205</strain>
    </source>
</reference>
<organism evidence="1 2">
    <name type="scientific">Halalkalibacter alkaliphilus</name>
    <dbReference type="NCBI Taxonomy" id="2917993"/>
    <lineage>
        <taxon>Bacteria</taxon>
        <taxon>Bacillati</taxon>
        <taxon>Bacillota</taxon>
        <taxon>Bacilli</taxon>
        <taxon>Bacillales</taxon>
        <taxon>Bacillaceae</taxon>
        <taxon>Halalkalibacter</taxon>
    </lineage>
</organism>
<proteinExistence type="predicted"/>
<keyword evidence="2" id="KW-1185">Reference proteome</keyword>
<sequence length="71" mass="8148">MIRRFSGQEIFIILAAVAVLLFMYAAIILSAPTHESIEDKQVYSERQVSNNLITEEYSLMVATIFERTVHE</sequence>
<protein>
    <submittedName>
        <fullName evidence="1">Uncharacterized protein</fullName>
    </submittedName>
</protein>